<dbReference type="GO" id="GO:0010971">
    <property type="term" value="P:positive regulation of G2/M transition of mitotic cell cycle"/>
    <property type="evidence" value="ECO:0007669"/>
    <property type="project" value="EnsemblFungi"/>
</dbReference>
<evidence type="ECO:0000256" key="10">
    <source>
        <dbReference type="PROSITE-ProRule" id="PRU10141"/>
    </source>
</evidence>
<accession>A0A1E3QAF9</accession>
<dbReference type="GO" id="GO:0007015">
    <property type="term" value="P:actin filament organization"/>
    <property type="evidence" value="ECO:0007669"/>
    <property type="project" value="EnsemblFungi"/>
</dbReference>
<keyword evidence="5" id="KW-0418">Kinase</keyword>
<evidence type="ECO:0000313" key="13">
    <source>
        <dbReference type="EMBL" id="ODQ74558.1"/>
    </source>
</evidence>
<dbReference type="Gene3D" id="1.10.510.10">
    <property type="entry name" value="Transferase(Phosphotransferase) domain 1"/>
    <property type="match status" value="1"/>
</dbReference>
<dbReference type="STRING" id="675824.A0A1E3QAF9"/>
<dbReference type="GO" id="GO:0005634">
    <property type="term" value="C:nucleus"/>
    <property type="evidence" value="ECO:0007669"/>
    <property type="project" value="EnsemblFungi"/>
</dbReference>
<keyword evidence="14" id="KW-1185">Reference proteome</keyword>
<protein>
    <recommendedName>
        <fullName evidence="8">mitogen-activated protein kinase kinase</fullName>
        <ecNumber evidence="8">2.7.12.2</ecNumber>
    </recommendedName>
</protein>
<dbReference type="GO" id="GO:0004674">
    <property type="term" value="F:protein serine/threonine kinase activity"/>
    <property type="evidence" value="ECO:0007669"/>
    <property type="project" value="UniProtKB-KW"/>
</dbReference>
<dbReference type="AlphaFoldDB" id="A0A1E3QAF9"/>
<dbReference type="GO" id="GO:0004596">
    <property type="term" value="F:protein-N-terminal amino-acid acetyltransferase activity"/>
    <property type="evidence" value="ECO:0007669"/>
    <property type="project" value="EnsemblFungi"/>
</dbReference>
<dbReference type="PROSITE" id="PS00107">
    <property type="entry name" value="PROTEIN_KINASE_ATP"/>
    <property type="match status" value="1"/>
</dbReference>
<comment type="similarity">
    <text evidence="7">Belongs to the protein kinase superfamily. STE Ser/Thr protein kinase family. MAP kinase kinase subfamily.</text>
</comment>
<dbReference type="GO" id="GO:0016239">
    <property type="term" value="P:positive regulation of macroautophagy"/>
    <property type="evidence" value="ECO:0007669"/>
    <property type="project" value="EnsemblFungi"/>
</dbReference>
<dbReference type="PROSITE" id="PS50011">
    <property type="entry name" value="PROTEIN_KINASE_DOM"/>
    <property type="match status" value="1"/>
</dbReference>
<evidence type="ECO:0000256" key="2">
    <source>
        <dbReference type="ARBA" id="ARBA00022553"/>
    </source>
</evidence>
<evidence type="ECO:0000256" key="1">
    <source>
        <dbReference type="ARBA" id="ARBA00022527"/>
    </source>
</evidence>
<keyword evidence="6 10" id="KW-0067">ATP-binding</keyword>
<dbReference type="InterPro" id="IPR011009">
    <property type="entry name" value="Kinase-like_dom_sf"/>
</dbReference>
<evidence type="ECO:0000256" key="5">
    <source>
        <dbReference type="ARBA" id="ARBA00022777"/>
    </source>
</evidence>
<dbReference type="SUPFAM" id="SSF56112">
    <property type="entry name" value="Protein kinase-like (PK-like)"/>
    <property type="match status" value="1"/>
</dbReference>
<dbReference type="EC" id="2.7.12.2" evidence="8"/>
<dbReference type="InterPro" id="IPR017441">
    <property type="entry name" value="Protein_kinase_ATP_BS"/>
</dbReference>
<evidence type="ECO:0000256" key="8">
    <source>
        <dbReference type="ARBA" id="ARBA00038999"/>
    </source>
</evidence>
<evidence type="ECO:0000256" key="11">
    <source>
        <dbReference type="SAM" id="MobiDB-lite"/>
    </source>
</evidence>
<evidence type="ECO:0000256" key="6">
    <source>
        <dbReference type="ARBA" id="ARBA00022840"/>
    </source>
</evidence>
<dbReference type="EMBL" id="KV454292">
    <property type="protein sequence ID" value="ODQ74558.1"/>
    <property type="molecule type" value="Genomic_DNA"/>
</dbReference>
<dbReference type="InterPro" id="IPR000719">
    <property type="entry name" value="Prot_kinase_dom"/>
</dbReference>
<organism evidence="13 14">
    <name type="scientific">Lipomyces starkeyi NRRL Y-11557</name>
    <dbReference type="NCBI Taxonomy" id="675824"/>
    <lineage>
        <taxon>Eukaryota</taxon>
        <taxon>Fungi</taxon>
        <taxon>Dikarya</taxon>
        <taxon>Ascomycota</taxon>
        <taxon>Saccharomycotina</taxon>
        <taxon>Lipomycetes</taxon>
        <taxon>Lipomycetales</taxon>
        <taxon>Lipomycetaceae</taxon>
        <taxon>Lipomyces</taxon>
    </lineage>
</organism>
<dbReference type="GO" id="GO:0007232">
    <property type="term" value="P:osmosensory signaling pathway via Sho1 osmosensor"/>
    <property type="evidence" value="ECO:0007669"/>
    <property type="project" value="EnsemblFungi"/>
</dbReference>
<dbReference type="SMART" id="SM00220">
    <property type="entry name" value="S_TKc"/>
    <property type="match status" value="1"/>
</dbReference>
<feature type="domain" description="Protein kinase" evidence="12">
    <location>
        <begin position="117"/>
        <end position="375"/>
    </location>
</feature>
<reference evidence="13 14" key="1">
    <citation type="journal article" date="2016" name="Proc. Natl. Acad. Sci. U.S.A.">
        <title>Comparative genomics of biotechnologically important yeasts.</title>
        <authorList>
            <person name="Riley R."/>
            <person name="Haridas S."/>
            <person name="Wolfe K.H."/>
            <person name="Lopes M.R."/>
            <person name="Hittinger C.T."/>
            <person name="Goeker M."/>
            <person name="Salamov A.A."/>
            <person name="Wisecaver J.H."/>
            <person name="Long T.M."/>
            <person name="Calvey C.H."/>
            <person name="Aerts A.L."/>
            <person name="Barry K.W."/>
            <person name="Choi C."/>
            <person name="Clum A."/>
            <person name="Coughlan A.Y."/>
            <person name="Deshpande S."/>
            <person name="Douglass A.P."/>
            <person name="Hanson S.J."/>
            <person name="Klenk H.-P."/>
            <person name="LaButti K.M."/>
            <person name="Lapidus A."/>
            <person name="Lindquist E.A."/>
            <person name="Lipzen A.M."/>
            <person name="Meier-Kolthoff J.P."/>
            <person name="Ohm R.A."/>
            <person name="Otillar R.P."/>
            <person name="Pangilinan J.L."/>
            <person name="Peng Y."/>
            <person name="Rokas A."/>
            <person name="Rosa C.A."/>
            <person name="Scheuner C."/>
            <person name="Sibirny A.A."/>
            <person name="Slot J.C."/>
            <person name="Stielow J.B."/>
            <person name="Sun H."/>
            <person name="Kurtzman C.P."/>
            <person name="Blackwell M."/>
            <person name="Grigoriev I.V."/>
            <person name="Jeffries T.W."/>
        </authorList>
    </citation>
    <scope>NUCLEOTIDE SEQUENCE [LARGE SCALE GENOMIC DNA]</scope>
    <source>
        <strain evidence="13 14">NRRL Y-11557</strain>
    </source>
</reference>
<evidence type="ECO:0000256" key="9">
    <source>
        <dbReference type="ARBA" id="ARBA00049014"/>
    </source>
</evidence>
<evidence type="ECO:0000313" key="14">
    <source>
        <dbReference type="Proteomes" id="UP000094385"/>
    </source>
</evidence>
<dbReference type="GO" id="GO:0005935">
    <property type="term" value="C:cellular bud neck"/>
    <property type="evidence" value="ECO:0007669"/>
    <property type="project" value="EnsemblFungi"/>
</dbReference>
<dbReference type="GO" id="GO:0031416">
    <property type="term" value="C:NatB complex"/>
    <property type="evidence" value="ECO:0007669"/>
    <property type="project" value="EnsemblFungi"/>
</dbReference>
<evidence type="ECO:0000256" key="3">
    <source>
        <dbReference type="ARBA" id="ARBA00022679"/>
    </source>
</evidence>
<dbReference type="OrthoDB" id="10252354at2759"/>
<comment type="catalytic activity">
    <reaction evidence="9">
        <text>L-seryl-[protein] + ATP = O-phospho-L-seryl-[protein] + ADP + H(+)</text>
        <dbReference type="Rhea" id="RHEA:17989"/>
        <dbReference type="Rhea" id="RHEA-COMP:9863"/>
        <dbReference type="Rhea" id="RHEA-COMP:11604"/>
        <dbReference type="ChEBI" id="CHEBI:15378"/>
        <dbReference type="ChEBI" id="CHEBI:29999"/>
        <dbReference type="ChEBI" id="CHEBI:30616"/>
        <dbReference type="ChEBI" id="CHEBI:83421"/>
        <dbReference type="ChEBI" id="CHEBI:456216"/>
        <dbReference type="EC" id="2.7.12.2"/>
    </reaction>
</comment>
<keyword evidence="2" id="KW-0597">Phosphoprotein</keyword>
<keyword evidence="1" id="KW-0723">Serine/threonine-protein kinase</keyword>
<dbReference type="GO" id="GO:0038066">
    <property type="term" value="P:p38MAPK cascade"/>
    <property type="evidence" value="ECO:0007669"/>
    <property type="project" value="EnsemblFungi"/>
</dbReference>
<feature type="binding site" evidence="10">
    <location>
        <position position="146"/>
    </location>
    <ligand>
        <name>ATP</name>
        <dbReference type="ChEBI" id="CHEBI:30616"/>
    </ligand>
</feature>
<keyword evidence="3" id="KW-0808">Transferase</keyword>
<dbReference type="GO" id="GO:0071474">
    <property type="term" value="P:cellular hyperosmotic response"/>
    <property type="evidence" value="ECO:0007669"/>
    <property type="project" value="EnsemblFungi"/>
</dbReference>
<evidence type="ECO:0000256" key="4">
    <source>
        <dbReference type="ARBA" id="ARBA00022741"/>
    </source>
</evidence>
<dbReference type="Gene3D" id="3.30.200.20">
    <property type="entry name" value="Phosphorylase Kinase, domain 1"/>
    <property type="match status" value="1"/>
</dbReference>
<dbReference type="GO" id="GO:1990315">
    <property type="term" value="C:Mcs4 RR-MAPKKK complex"/>
    <property type="evidence" value="ECO:0007669"/>
    <property type="project" value="EnsemblFungi"/>
</dbReference>
<dbReference type="PANTHER" id="PTHR48013:SF25">
    <property type="entry name" value="MAP KINASE KINASE PBS2"/>
    <property type="match status" value="1"/>
</dbReference>
<feature type="region of interest" description="Disordered" evidence="11">
    <location>
        <begin position="22"/>
        <end position="54"/>
    </location>
</feature>
<evidence type="ECO:0000256" key="7">
    <source>
        <dbReference type="ARBA" id="ARBA00038035"/>
    </source>
</evidence>
<gene>
    <name evidence="13" type="ORF">LIPSTDRAFT_51129</name>
</gene>
<dbReference type="GO" id="GO:0004708">
    <property type="term" value="F:MAP kinase kinase activity"/>
    <property type="evidence" value="ECO:0007669"/>
    <property type="project" value="UniProtKB-EC"/>
</dbReference>
<dbReference type="GO" id="GO:0005934">
    <property type="term" value="C:cellular bud tip"/>
    <property type="evidence" value="ECO:0007669"/>
    <property type="project" value="EnsemblFungi"/>
</dbReference>
<dbReference type="FunFam" id="3.30.200.20:FF:000341">
    <property type="entry name" value="MAP kinase kinase PBS2"/>
    <property type="match status" value="1"/>
</dbReference>
<dbReference type="GO" id="GO:0005524">
    <property type="term" value="F:ATP binding"/>
    <property type="evidence" value="ECO:0007669"/>
    <property type="project" value="UniProtKB-UniRule"/>
</dbReference>
<proteinExistence type="inferred from homology"/>
<dbReference type="Proteomes" id="UP000094385">
    <property type="component" value="Unassembled WGS sequence"/>
</dbReference>
<sequence>MILSSPISGLNLNLGGTLVKGGSVRPQPKVSLSQRRGMTLNGGSGKPSFSSTPGGALQVTDTGQMRLNTKPTSLLSSYSQYIDVSTGSLNFAGKASLDAHGVNFASGTSFKISLDELELLGELGRGNYGTVTKVLHKPTNIVMAMKEIRLELDDSKFRQIIMELDVLHKCVSPYIVDFYGAFFVEGAVYICMEYMDGGSLDKLYAGGVEEHILAKITESVVRGLKVLKDDHNIIHRDVKPTNILASTKGTIKLCDFGVSGNLVASIARTNIGCQSYMAPERIKSKNPEDAITYTVQSDIWSLGLTLLEIANGSYPYPPETYGNVFSQLSAIVDGDPPTLPELRFSHEAVGFIKQCLNKDALLRPTYAKLLAHPWLVKYRTLDVDVSGWVKLAQEKRKLGVLDVKKPALHMGGAIGGR</sequence>
<dbReference type="GO" id="GO:0006606">
    <property type="term" value="P:protein import into nucleus"/>
    <property type="evidence" value="ECO:0007669"/>
    <property type="project" value="EnsemblFungi"/>
</dbReference>
<dbReference type="GO" id="GO:0005078">
    <property type="term" value="F:MAP-kinase scaffold activity"/>
    <property type="evidence" value="ECO:0007669"/>
    <property type="project" value="EnsemblFungi"/>
</dbReference>
<name>A0A1E3QAF9_LIPST</name>
<dbReference type="PANTHER" id="PTHR48013">
    <property type="entry name" value="DUAL SPECIFICITY MITOGEN-ACTIVATED PROTEIN KINASE KINASE 5-RELATED"/>
    <property type="match status" value="1"/>
</dbReference>
<keyword evidence="4 10" id="KW-0547">Nucleotide-binding</keyword>
<evidence type="ECO:0000259" key="12">
    <source>
        <dbReference type="PROSITE" id="PS50011"/>
    </source>
</evidence>
<dbReference type="Pfam" id="PF00069">
    <property type="entry name" value="Pkinase"/>
    <property type="match status" value="1"/>
</dbReference>